<comment type="caution">
    <text evidence="11">The sequence shown here is derived from an EMBL/GenBank/DDBJ whole genome shotgun (WGS) entry which is preliminary data.</text>
</comment>
<keyword evidence="5" id="KW-0805">Transcription regulation</keyword>
<dbReference type="Gene3D" id="3.40.50.720">
    <property type="entry name" value="NAD(P)-binding Rossmann-like Domain"/>
    <property type="match status" value="1"/>
</dbReference>
<dbReference type="GO" id="GO:0000981">
    <property type="term" value="F:DNA-binding transcription factor activity, RNA polymerase II-specific"/>
    <property type="evidence" value="ECO:0007669"/>
    <property type="project" value="InterPro"/>
</dbReference>
<organism evidence="11 12">
    <name type="scientific">Cadophora malorum</name>
    <dbReference type="NCBI Taxonomy" id="108018"/>
    <lineage>
        <taxon>Eukaryota</taxon>
        <taxon>Fungi</taxon>
        <taxon>Dikarya</taxon>
        <taxon>Ascomycota</taxon>
        <taxon>Pezizomycotina</taxon>
        <taxon>Leotiomycetes</taxon>
        <taxon>Helotiales</taxon>
        <taxon>Ploettnerulaceae</taxon>
        <taxon>Cadophora</taxon>
    </lineage>
</organism>
<dbReference type="CDD" id="cd12148">
    <property type="entry name" value="fungal_TF_MHR"/>
    <property type="match status" value="1"/>
</dbReference>
<feature type="region of interest" description="Disordered" evidence="9">
    <location>
        <begin position="344"/>
        <end position="367"/>
    </location>
</feature>
<dbReference type="InterPro" id="IPR051615">
    <property type="entry name" value="Transcr_Regulatory_Elem"/>
</dbReference>
<sequence>MAFSFAGEVAIVTGAGSRMKGEIGNGRATAILLARQGAKVALLDFNVEWAAETKRMIDEEGGTCEVIQTDVTDEESCKMAVAKTVKLFRTVHILVNIVGVGGAMGDATKIDMNAWDRDFRINVTSMVLMCRHVIPEFRKNGRGAIVNMSSVSGLLGGNPSLLYPTSKGAIIQMTRAMAAQHGPENIRVNCVCPGMVFTPMVRGRGMTDEMRQARVNQNLMKIEGTGWDVGNAILFLCSKEARWITGLIMPVDGGTTAGKADRPALKADSLAEKNTQMSKCDSRLPSCSTCLAHKSQCHYDKPPSLAYVRSLEARIEQLLLERSGNSPHGQISVTANDDVLVTHADSGTLPPNSPYQSTLASDPNETTSPAYQIQEEARSETDRDSDRWVSQISVDSHGGVSFHNPTSVFHEAPSPEARLDVLIQVSSGASPETPGNVGNHQADQIKQSLVSNAAHQRRLEDLAIGNITAIQSDVPADVAAEFLRFHWCWIHPMFMFVYRPAFTRDMALSSPNQPETQYFSEPLLKVLLAHSARFRVQDSDDREAANAVMIALQQQAQHSLAMRLTNPSSISIVQALLQQSARDFAFGNSSQAWLYSGMAFRIAIDLGIHLPSDKLRGYVRSLTAEDIEIRKRLFWGCYTWDKAMSLYLGRMPAFIPPVESNPPEFMDDFTEHDLWEPFYGSDSDPTSTPRPPYPPQKGYMISCFTGLCKLSTILSTIMLEIYGTSSTDTPASSPKHRNNTSTSPNPKTSSFIKISTSIQKWWTDLPNPVRLDVQSLPSVSPPLHIVSLNLLYHTTLILLHRPYIIGTPSFNNPAVLRSYQICITATAAIHDLLILLTSTFGYGHTTYLNCYNTYVAATIAVLHFQLHEEESVNVSVTLPDTGVDTEKLGLRFFLEVLQRSAMAMPGLNRSVEIVKRHMQGILERRSRRYLESLFPVSHNPSASAGMMREQDQQRQRQSSFSTPTSHSIPVPSTNPSTSATQYQSFPLEVQTPQPDGNTNTNYNAYPTFNLEGLPAFPGQDFNMGMDCNLDQEIIDPQTRAAFLGLDPHLTLNHESSDWTYGGFYV</sequence>
<keyword evidence="3" id="KW-0862">Zinc</keyword>
<evidence type="ECO:0000256" key="6">
    <source>
        <dbReference type="ARBA" id="ARBA00023125"/>
    </source>
</evidence>
<dbReference type="SMART" id="SM00906">
    <property type="entry name" value="Fungal_trans"/>
    <property type="match status" value="1"/>
</dbReference>
<dbReference type="PANTHER" id="PTHR31313">
    <property type="entry name" value="TY1 ENHANCER ACTIVATOR"/>
    <property type="match status" value="1"/>
</dbReference>
<evidence type="ECO:0000256" key="8">
    <source>
        <dbReference type="ARBA" id="ARBA00023242"/>
    </source>
</evidence>
<feature type="compositionally biased region" description="Polar residues" evidence="9">
    <location>
        <begin position="958"/>
        <end position="981"/>
    </location>
</feature>
<accession>A0A8H7TC61</accession>
<dbReference type="Proteomes" id="UP000664132">
    <property type="component" value="Unassembled WGS sequence"/>
</dbReference>
<evidence type="ECO:0000259" key="10">
    <source>
        <dbReference type="SMART" id="SM00906"/>
    </source>
</evidence>
<dbReference type="EMBL" id="JAFJYH010000117">
    <property type="protein sequence ID" value="KAG4418905.1"/>
    <property type="molecule type" value="Genomic_DNA"/>
</dbReference>
<keyword evidence="6" id="KW-0238">DNA-binding</keyword>
<dbReference type="InterPro" id="IPR020904">
    <property type="entry name" value="Sc_DH/Rdtase_CS"/>
</dbReference>
<proteinExistence type="predicted"/>
<keyword evidence="8" id="KW-0539">Nucleus</keyword>
<evidence type="ECO:0000256" key="2">
    <source>
        <dbReference type="ARBA" id="ARBA00022723"/>
    </source>
</evidence>
<dbReference type="PRINTS" id="PR00080">
    <property type="entry name" value="SDRFAMILY"/>
</dbReference>
<feature type="compositionally biased region" description="Low complexity" evidence="9">
    <location>
        <begin position="739"/>
        <end position="749"/>
    </location>
</feature>
<evidence type="ECO:0000313" key="12">
    <source>
        <dbReference type="Proteomes" id="UP000664132"/>
    </source>
</evidence>
<dbReference type="CDD" id="cd00067">
    <property type="entry name" value="GAL4"/>
    <property type="match status" value="1"/>
</dbReference>
<evidence type="ECO:0000256" key="7">
    <source>
        <dbReference type="ARBA" id="ARBA00023163"/>
    </source>
</evidence>
<keyword evidence="2" id="KW-0479">Metal-binding</keyword>
<evidence type="ECO:0000256" key="9">
    <source>
        <dbReference type="SAM" id="MobiDB-lite"/>
    </source>
</evidence>
<evidence type="ECO:0000256" key="5">
    <source>
        <dbReference type="ARBA" id="ARBA00023015"/>
    </source>
</evidence>
<dbReference type="PROSITE" id="PS00061">
    <property type="entry name" value="ADH_SHORT"/>
    <property type="match status" value="1"/>
</dbReference>
<comment type="subcellular location">
    <subcellularLocation>
        <location evidence="1">Nucleus</location>
    </subcellularLocation>
</comment>
<dbReference type="InterPro" id="IPR007219">
    <property type="entry name" value="XnlR_reg_dom"/>
</dbReference>
<dbReference type="GO" id="GO:0003677">
    <property type="term" value="F:DNA binding"/>
    <property type="evidence" value="ECO:0007669"/>
    <property type="project" value="UniProtKB-KW"/>
</dbReference>
<dbReference type="InterPro" id="IPR036291">
    <property type="entry name" value="NAD(P)-bd_dom_sf"/>
</dbReference>
<evidence type="ECO:0000256" key="1">
    <source>
        <dbReference type="ARBA" id="ARBA00004123"/>
    </source>
</evidence>
<keyword evidence="7" id="KW-0804">Transcription</keyword>
<keyword evidence="4" id="KW-0521">NADP</keyword>
<dbReference type="CDD" id="cd05233">
    <property type="entry name" value="SDR_c"/>
    <property type="match status" value="1"/>
</dbReference>
<dbReference type="InterPro" id="IPR002347">
    <property type="entry name" value="SDR_fam"/>
</dbReference>
<dbReference type="InterPro" id="IPR001138">
    <property type="entry name" value="Zn2Cys6_DnaBD"/>
</dbReference>
<dbReference type="OrthoDB" id="4161332at2759"/>
<dbReference type="Gene3D" id="4.10.240.10">
    <property type="entry name" value="Zn(2)-C6 fungal-type DNA-binding domain"/>
    <property type="match status" value="1"/>
</dbReference>
<dbReference type="InterPro" id="IPR036864">
    <property type="entry name" value="Zn2-C6_fun-type_DNA-bd_sf"/>
</dbReference>
<dbReference type="PANTHER" id="PTHR31313:SF85">
    <property type="entry name" value="ZN(II)2CYS6 TRANSCRIPTION FACTOR (EUROFUNG)"/>
    <property type="match status" value="1"/>
</dbReference>
<dbReference type="Pfam" id="PF04082">
    <property type="entry name" value="Fungal_trans"/>
    <property type="match status" value="1"/>
</dbReference>
<dbReference type="AlphaFoldDB" id="A0A8H7TC61"/>
<gene>
    <name evidence="11" type="ORF">IFR04_007941</name>
</gene>
<evidence type="ECO:0000313" key="11">
    <source>
        <dbReference type="EMBL" id="KAG4418905.1"/>
    </source>
</evidence>
<keyword evidence="12" id="KW-1185">Reference proteome</keyword>
<feature type="region of interest" description="Disordered" evidence="9">
    <location>
        <begin position="940"/>
        <end position="981"/>
    </location>
</feature>
<evidence type="ECO:0000256" key="3">
    <source>
        <dbReference type="ARBA" id="ARBA00022833"/>
    </source>
</evidence>
<dbReference type="GO" id="GO:0008270">
    <property type="term" value="F:zinc ion binding"/>
    <property type="evidence" value="ECO:0007669"/>
    <property type="project" value="InterPro"/>
</dbReference>
<name>A0A8H7TC61_9HELO</name>
<feature type="region of interest" description="Disordered" evidence="9">
    <location>
        <begin position="726"/>
        <end position="749"/>
    </location>
</feature>
<dbReference type="GO" id="GO:0005634">
    <property type="term" value="C:nucleus"/>
    <property type="evidence" value="ECO:0007669"/>
    <property type="project" value="UniProtKB-SubCell"/>
</dbReference>
<dbReference type="PRINTS" id="PR00081">
    <property type="entry name" value="GDHRDH"/>
</dbReference>
<protein>
    <recommendedName>
        <fullName evidence="10">Xylanolytic transcriptional activator regulatory domain-containing protein</fullName>
    </recommendedName>
</protein>
<feature type="compositionally biased region" description="Polar residues" evidence="9">
    <location>
        <begin position="354"/>
        <end position="367"/>
    </location>
</feature>
<reference evidence="11" key="1">
    <citation type="submission" date="2021-02" db="EMBL/GenBank/DDBJ databases">
        <title>Genome sequence Cadophora malorum strain M34.</title>
        <authorList>
            <person name="Stefanovic E."/>
            <person name="Vu D."/>
            <person name="Scully C."/>
            <person name="Dijksterhuis J."/>
            <person name="Roader J."/>
            <person name="Houbraken J."/>
        </authorList>
    </citation>
    <scope>NUCLEOTIDE SEQUENCE</scope>
    <source>
        <strain evidence="11">M34</strain>
    </source>
</reference>
<feature type="domain" description="Xylanolytic transcriptional activator regulatory" evidence="10">
    <location>
        <begin position="592"/>
        <end position="669"/>
    </location>
</feature>
<dbReference type="GO" id="GO:0006351">
    <property type="term" value="P:DNA-templated transcription"/>
    <property type="evidence" value="ECO:0007669"/>
    <property type="project" value="InterPro"/>
</dbReference>
<dbReference type="Pfam" id="PF13561">
    <property type="entry name" value="adh_short_C2"/>
    <property type="match status" value="1"/>
</dbReference>
<dbReference type="SUPFAM" id="SSF51735">
    <property type="entry name" value="NAD(P)-binding Rossmann-fold domains"/>
    <property type="match status" value="1"/>
</dbReference>
<dbReference type="FunFam" id="3.40.50.720:FF:001190">
    <property type="entry name" value="Short-chain dehydrogenase/reductase SDR"/>
    <property type="match status" value="1"/>
</dbReference>
<evidence type="ECO:0000256" key="4">
    <source>
        <dbReference type="ARBA" id="ARBA00022857"/>
    </source>
</evidence>